<evidence type="ECO:0000313" key="11">
    <source>
        <dbReference type="Proteomes" id="UP000261360"/>
    </source>
</evidence>
<keyword evidence="8" id="KW-1133">Transmembrane helix</keyword>
<dbReference type="InterPro" id="IPR043504">
    <property type="entry name" value="Peptidase_S1_PA_chymotrypsin"/>
</dbReference>
<keyword evidence="4 6" id="KW-0720">Serine protease</keyword>
<evidence type="ECO:0000256" key="3">
    <source>
        <dbReference type="ARBA" id="ARBA00022801"/>
    </source>
</evidence>
<evidence type="ECO:0000256" key="4">
    <source>
        <dbReference type="ARBA" id="ARBA00022825"/>
    </source>
</evidence>
<keyword evidence="3 6" id="KW-0378">Hydrolase</keyword>
<dbReference type="PROSITE" id="PS00135">
    <property type="entry name" value="TRYPSIN_SER"/>
    <property type="match status" value="1"/>
</dbReference>
<dbReference type="FunFam" id="2.40.10.10:FF:000024">
    <property type="entry name" value="Serine protease 53"/>
    <property type="match status" value="1"/>
</dbReference>
<organism evidence="10 11">
    <name type="scientific">Seriola lalandi dorsalis</name>
    <dbReference type="NCBI Taxonomy" id="1841481"/>
    <lineage>
        <taxon>Eukaryota</taxon>
        <taxon>Metazoa</taxon>
        <taxon>Chordata</taxon>
        <taxon>Craniata</taxon>
        <taxon>Vertebrata</taxon>
        <taxon>Euteleostomi</taxon>
        <taxon>Actinopterygii</taxon>
        <taxon>Neopterygii</taxon>
        <taxon>Teleostei</taxon>
        <taxon>Neoteleostei</taxon>
        <taxon>Acanthomorphata</taxon>
        <taxon>Carangaria</taxon>
        <taxon>Carangiformes</taxon>
        <taxon>Carangidae</taxon>
        <taxon>Seriola</taxon>
    </lineage>
</organism>
<evidence type="ECO:0000256" key="7">
    <source>
        <dbReference type="SAM" id="MobiDB-lite"/>
    </source>
</evidence>
<evidence type="ECO:0000256" key="2">
    <source>
        <dbReference type="ARBA" id="ARBA00022729"/>
    </source>
</evidence>
<dbReference type="Proteomes" id="UP000261360">
    <property type="component" value="Unplaced"/>
</dbReference>
<dbReference type="InterPro" id="IPR001314">
    <property type="entry name" value="Peptidase_S1A"/>
</dbReference>
<name>A0A3B4WG27_SERLL</name>
<evidence type="ECO:0000313" key="10">
    <source>
        <dbReference type="Ensembl" id="ENSSLDP00000003434.1"/>
    </source>
</evidence>
<keyword evidence="5" id="KW-1015">Disulfide bond</keyword>
<evidence type="ECO:0000256" key="6">
    <source>
        <dbReference type="RuleBase" id="RU363034"/>
    </source>
</evidence>
<evidence type="ECO:0000256" key="5">
    <source>
        <dbReference type="ARBA" id="ARBA00023157"/>
    </source>
</evidence>
<feature type="region of interest" description="Disordered" evidence="7">
    <location>
        <begin position="303"/>
        <end position="325"/>
    </location>
</feature>
<dbReference type="PANTHER" id="PTHR24252">
    <property type="entry name" value="ACROSIN-RELATED"/>
    <property type="match status" value="1"/>
</dbReference>
<dbReference type="SUPFAM" id="SSF50494">
    <property type="entry name" value="Trypsin-like serine proteases"/>
    <property type="match status" value="1"/>
</dbReference>
<dbReference type="AlphaFoldDB" id="A0A3B4WG27"/>
<dbReference type="PRINTS" id="PR00722">
    <property type="entry name" value="CHYMOTRYPSIN"/>
</dbReference>
<accession>A0A3B4WG27</accession>
<dbReference type="Ensembl" id="ENSSLDT00000003552.1">
    <property type="protein sequence ID" value="ENSSLDP00000003434.1"/>
    <property type="gene ID" value="ENSSLDG00000002719.1"/>
</dbReference>
<keyword evidence="11" id="KW-1185">Reference proteome</keyword>
<dbReference type="PROSITE" id="PS00134">
    <property type="entry name" value="TRYPSIN_HIS"/>
    <property type="match status" value="1"/>
</dbReference>
<keyword evidence="8" id="KW-0812">Transmembrane</keyword>
<feature type="domain" description="Peptidase S1" evidence="9">
    <location>
        <begin position="63"/>
        <end position="293"/>
    </location>
</feature>
<proteinExistence type="predicted"/>
<dbReference type="Pfam" id="PF00089">
    <property type="entry name" value="Trypsin"/>
    <property type="match status" value="1"/>
</dbReference>
<reference evidence="10" key="1">
    <citation type="submission" date="2025-08" db="UniProtKB">
        <authorList>
            <consortium name="Ensembl"/>
        </authorList>
    </citation>
    <scope>IDENTIFICATION</scope>
</reference>
<dbReference type="InterPro" id="IPR009003">
    <property type="entry name" value="Peptidase_S1_PA"/>
</dbReference>
<dbReference type="GO" id="GO:0006508">
    <property type="term" value="P:proteolysis"/>
    <property type="evidence" value="ECO:0007669"/>
    <property type="project" value="UniProtKB-KW"/>
</dbReference>
<dbReference type="InterPro" id="IPR018114">
    <property type="entry name" value="TRYPSIN_HIS"/>
</dbReference>
<dbReference type="STRING" id="1841481.ENSSLDP00000003434"/>
<dbReference type="PROSITE" id="PS50240">
    <property type="entry name" value="TRYPSIN_DOM"/>
    <property type="match status" value="1"/>
</dbReference>
<keyword evidence="2" id="KW-0732">Signal</keyword>
<reference evidence="10" key="2">
    <citation type="submission" date="2025-09" db="UniProtKB">
        <authorList>
            <consortium name="Ensembl"/>
        </authorList>
    </citation>
    <scope>IDENTIFICATION</scope>
</reference>
<dbReference type="InterPro" id="IPR033116">
    <property type="entry name" value="TRYPSIN_SER"/>
</dbReference>
<feature type="transmembrane region" description="Helical" evidence="8">
    <location>
        <begin position="341"/>
        <end position="361"/>
    </location>
</feature>
<dbReference type="GeneTree" id="ENSGT00940000163852"/>
<protein>
    <submittedName>
        <fullName evidence="10">Trypsin II-P29-like</fullName>
    </submittedName>
</protein>
<dbReference type="SMART" id="SM00020">
    <property type="entry name" value="Tryp_SPc"/>
    <property type="match status" value="1"/>
</dbReference>
<dbReference type="Gene3D" id="2.40.10.10">
    <property type="entry name" value="Trypsin-like serine proteases"/>
    <property type="match status" value="3"/>
</dbReference>
<dbReference type="GO" id="GO:0004252">
    <property type="term" value="F:serine-type endopeptidase activity"/>
    <property type="evidence" value="ECO:0007669"/>
    <property type="project" value="InterPro"/>
</dbReference>
<keyword evidence="1 6" id="KW-0645">Protease</keyword>
<sequence length="362" mass="39104">MTLWVDLHARNHIFNVEDKVKESKVKMALQQLLCGVTVMITIFSQGCVSQSFGCGIAPLNTRIVGGQDAVPGSWPWQASLNSDGSPFCGGSLINNQWVLTAAHCVDGSQEQTTVYLGRYNQSGPNVNEVSRTVAQVACHPSYDPLTSDNDICLLKLSAPVTFTNYIQPICLAAEDSTFHNGTSSWVTGWGDLMENGFSTSETLQEVNIPIVGNKECQCYHRSTITENMICAGLKAGGKDSCQGDSGGPLMSKEGPRWIQSGVVSFGLGCARPKSPGAYARVSQYEEWIKNVTSSDKPSFVTFTSEGEDSDSNFTCPTPRPTPPPFRTTTDDESIFGGGENVMAHFTSLFALFLSLYVLVGFA</sequence>
<dbReference type="PANTHER" id="PTHR24252:SF7">
    <property type="entry name" value="HYALIN"/>
    <property type="match status" value="1"/>
</dbReference>
<keyword evidence="8" id="KW-0472">Membrane</keyword>
<dbReference type="InterPro" id="IPR001254">
    <property type="entry name" value="Trypsin_dom"/>
</dbReference>
<dbReference type="CDD" id="cd00190">
    <property type="entry name" value="Tryp_SPc"/>
    <property type="match status" value="1"/>
</dbReference>
<evidence type="ECO:0000256" key="8">
    <source>
        <dbReference type="SAM" id="Phobius"/>
    </source>
</evidence>
<evidence type="ECO:0000259" key="9">
    <source>
        <dbReference type="PROSITE" id="PS50240"/>
    </source>
</evidence>
<evidence type="ECO:0000256" key="1">
    <source>
        <dbReference type="ARBA" id="ARBA00022670"/>
    </source>
</evidence>